<evidence type="ECO:0000256" key="1">
    <source>
        <dbReference type="ARBA" id="ARBA00022481"/>
    </source>
</evidence>
<evidence type="ECO:0000256" key="2">
    <source>
        <dbReference type="ARBA" id="ARBA00029447"/>
    </source>
</evidence>
<evidence type="ECO:0000313" key="7">
    <source>
        <dbReference type="EMBL" id="MFG6468078.1"/>
    </source>
</evidence>
<dbReference type="InterPro" id="IPR051310">
    <property type="entry name" value="MCP_chemotaxis"/>
</dbReference>
<dbReference type="PANTHER" id="PTHR43531">
    <property type="entry name" value="PROTEIN ICFG"/>
    <property type="match status" value="1"/>
</dbReference>
<organism evidence="7 8">
    <name type="scientific">Pelomonas baiyunensis</name>
    <dbReference type="NCBI Taxonomy" id="3299026"/>
    <lineage>
        <taxon>Bacteria</taxon>
        <taxon>Pseudomonadati</taxon>
        <taxon>Pseudomonadota</taxon>
        <taxon>Betaproteobacteria</taxon>
        <taxon>Burkholderiales</taxon>
        <taxon>Sphaerotilaceae</taxon>
        <taxon>Roseateles</taxon>
    </lineage>
</organism>
<dbReference type="SMART" id="SM00304">
    <property type="entry name" value="HAMP"/>
    <property type="match status" value="1"/>
</dbReference>
<dbReference type="CDD" id="cd11386">
    <property type="entry name" value="MCP_signal"/>
    <property type="match status" value="1"/>
</dbReference>
<evidence type="ECO:0000256" key="3">
    <source>
        <dbReference type="PROSITE-ProRule" id="PRU00284"/>
    </source>
</evidence>
<evidence type="ECO:0000259" key="5">
    <source>
        <dbReference type="PROSITE" id="PS50111"/>
    </source>
</evidence>
<comment type="caution">
    <text evidence="7">The sequence shown here is derived from an EMBL/GenBank/DDBJ whole genome shotgun (WGS) entry which is preliminary data.</text>
</comment>
<accession>A0ABW7H1M4</accession>
<keyword evidence="1" id="KW-0488">Methylation</keyword>
<reference evidence="7 8" key="1">
    <citation type="submission" date="2024-08" db="EMBL/GenBank/DDBJ databases">
        <authorList>
            <person name="Lu H."/>
        </authorList>
    </citation>
    <scope>NUCLEOTIDE SEQUENCE [LARGE SCALE GENOMIC DNA]</scope>
    <source>
        <strain evidence="7 8">BYS87W</strain>
    </source>
</reference>
<dbReference type="PANTHER" id="PTHR43531:SF14">
    <property type="entry name" value="METHYL-ACCEPTING CHEMOTAXIS PROTEIN I-RELATED"/>
    <property type="match status" value="1"/>
</dbReference>
<sequence>MLTSLKVGPRLVLGFALVLALLGIDSMLALSRLAALKADLAAVTGEAPERLASKLRDLARYQSVTIRDVIMQDDMAFKKKEFDLMKAARQDYDKTAQTLAGMVQDEPARAALARAATALAGTKGLIEKIVDLTMNDDMAGASAMVRDQLRPAQQAHVQALDAVIETIQAASHERDLAATSAYRTSVALIIGLSLAALAVGAVVAWRIQLSITRPLAEAVSVAQSIAEGDLSREIRMQSGDEVGRLMQALAAVNTDLSRIMLEVRTAADTMQTATLEIAAGNTDLSQRTEQQAANLEETASSMEELTATVRNTADTAQSASDLARNASTAADRGGQVVSRVVDTMQAISQSSRKITDIIGVIDGIAFQTNILALNAAVEAARAGEQGRGFAVVAGEVRSLAQRSAEAAREIKSLIGASMENVENGSTLVADAGSTMTDIVGQVQKVSRLIDEISQATVEQTRGLAQINEAVTQLDQMTQQNAALVEESAAASGSLSQQAERLVGTVGIFRLRNA</sequence>
<keyword evidence="4" id="KW-1133">Transmembrane helix</keyword>
<dbReference type="PROSITE" id="PS50111">
    <property type="entry name" value="CHEMOTAXIS_TRANSDUC_2"/>
    <property type="match status" value="1"/>
</dbReference>
<evidence type="ECO:0000313" key="8">
    <source>
        <dbReference type="Proteomes" id="UP001606303"/>
    </source>
</evidence>
<protein>
    <submittedName>
        <fullName evidence="7">Methyl-accepting chemotaxis protein</fullName>
    </submittedName>
</protein>
<keyword evidence="4" id="KW-0812">Transmembrane</keyword>
<evidence type="ECO:0000259" key="6">
    <source>
        <dbReference type="PROSITE" id="PS50885"/>
    </source>
</evidence>
<dbReference type="Gene3D" id="1.10.287.950">
    <property type="entry name" value="Methyl-accepting chemotaxis protein"/>
    <property type="match status" value="1"/>
</dbReference>
<dbReference type="Pfam" id="PF00672">
    <property type="entry name" value="HAMP"/>
    <property type="match status" value="1"/>
</dbReference>
<dbReference type="SMART" id="SM00283">
    <property type="entry name" value="MA"/>
    <property type="match status" value="1"/>
</dbReference>
<dbReference type="Pfam" id="PF00015">
    <property type="entry name" value="MCPsignal"/>
    <property type="match status" value="1"/>
</dbReference>
<comment type="similarity">
    <text evidence="2">Belongs to the methyl-accepting chemotaxis (MCP) protein family.</text>
</comment>
<dbReference type="EMBL" id="JBIGIB010000004">
    <property type="protein sequence ID" value="MFG6468078.1"/>
    <property type="molecule type" value="Genomic_DNA"/>
</dbReference>
<gene>
    <name evidence="7" type="ORF">ACG01O_15735</name>
</gene>
<dbReference type="RefSeq" id="WP_394386011.1">
    <property type="nucleotide sequence ID" value="NZ_JBIGIB010000004.1"/>
</dbReference>
<name>A0ABW7H1M4_9BURK</name>
<dbReference type="CDD" id="cd06225">
    <property type="entry name" value="HAMP"/>
    <property type="match status" value="1"/>
</dbReference>
<feature type="domain" description="Methyl-accepting transducer" evidence="5">
    <location>
        <begin position="266"/>
        <end position="495"/>
    </location>
</feature>
<evidence type="ECO:0000256" key="4">
    <source>
        <dbReference type="SAM" id="Phobius"/>
    </source>
</evidence>
<keyword evidence="4" id="KW-0472">Membrane</keyword>
<proteinExistence type="inferred from homology"/>
<feature type="domain" description="HAMP" evidence="6">
    <location>
        <begin position="209"/>
        <end position="261"/>
    </location>
</feature>
<keyword evidence="8" id="KW-1185">Reference proteome</keyword>
<dbReference type="Pfam" id="PF12729">
    <property type="entry name" value="4HB_MCP_1"/>
    <property type="match status" value="1"/>
</dbReference>
<dbReference type="SUPFAM" id="SSF58104">
    <property type="entry name" value="Methyl-accepting chemotaxis protein (MCP) signaling domain"/>
    <property type="match status" value="1"/>
</dbReference>
<dbReference type="InterPro" id="IPR004089">
    <property type="entry name" value="MCPsignal_dom"/>
</dbReference>
<dbReference type="InterPro" id="IPR024478">
    <property type="entry name" value="HlyB_4HB_MCP"/>
</dbReference>
<dbReference type="PROSITE" id="PS50885">
    <property type="entry name" value="HAMP"/>
    <property type="match status" value="1"/>
</dbReference>
<dbReference type="Proteomes" id="UP001606303">
    <property type="component" value="Unassembled WGS sequence"/>
</dbReference>
<keyword evidence="3" id="KW-0807">Transducer</keyword>
<feature type="transmembrane region" description="Helical" evidence="4">
    <location>
        <begin position="186"/>
        <end position="205"/>
    </location>
</feature>
<dbReference type="InterPro" id="IPR003660">
    <property type="entry name" value="HAMP_dom"/>
</dbReference>